<dbReference type="AlphaFoldDB" id="A0A916QT74"/>
<feature type="transmembrane region" description="Helical" evidence="7">
    <location>
        <begin position="97"/>
        <end position="119"/>
    </location>
</feature>
<evidence type="ECO:0000256" key="1">
    <source>
        <dbReference type="ARBA" id="ARBA00004651"/>
    </source>
</evidence>
<dbReference type="InterPro" id="IPR047200">
    <property type="entry name" value="MFS_YcaD-like"/>
</dbReference>
<keyword evidence="6 7" id="KW-0472">Membrane</keyword>
<evidence type="ECO:0000256" key="6">
    <source>
        <dbReference type="ARBA" id="ARBA00023136"/>
    </source>
</evidence>
<accession>A0A916QT74</accession>
<protein>
    <submittedName>
        <fullName evidence="9">MFS transporter</fullName>
    </submittedName>
</protein>
<dbReference type="Gene3D" id="1.20.1250.20">
    <property type="entry name" value="MFS general substrate transporter like domains"/>
    <property type="match status" value="2"/>
</dbReference>
<sequence length="424" mass="45264">MTLVLKNSWALLLGMFLLMLGNGVQGTLLGIRGALEGFTPGSMSLIMSGYFVGFLGGSRMAPGMIRRVGHVRVFAALASMISAALILYAAVPNEYVWFFLRVVVGFCFSGVYVVAESWLNDSATNETRGQALSAYLIVQMMGIVAAQWLLNFADVAGFILFIIISVAVSVSFAPILLSVSPAPVFHTTKPMTLKELYHASPLGVVGTFLLGGIFAALFGMTAVYGTEKGMSVGEISIFVGIIYVGGMLCQFPIGWLSDRMDRRLLIIGITMIGTAATLVAFAFASNFTILMVCSFVIGGTANPLYSLLLAYTNDFLELEDMAAASGGLIFVNGIGAIAGPLMVGWMMSTFGSDSFFLYIGALTMTMALYAIYRTFQRASPDVDDTNSYAPVFSTASPVAFEVAQEVAIEMALEGEENNDSVNSL</sequence>
<feature type="transmembrane region" description="Helical" evidence="7">
    <location>
        <begin position="289"/>
        <end position="311"/>
    </location>
</feature>
<dbReference type="PANTHER" id="PTHR23521:SF2">
    <property type="entry name" value="TRANSPORTER MFS SUPERFAMILY"/>
    <property type="match status" value="1"/>
</dbReference>
<keyword evidence="5 7" id="KW-1133">Transmembrane helix</keyword>
<evidence type="ECO:0000313" key="10">
    <source>
        <dbReference type="Proteomes" id="UP000628017"/>
    </source>
</evidence>
<gene>
    <name evidence="9" type="ORF">GCM10011498_08670</name>
</gene>
<feature type="domain" description="Major facilitator superfamily (MFS) profile" evidence="8">
    <location>
        <begin position="7"/>
        <end position="378"/>
    </location>
</feature>
<feature type="transmembrane region" description="Helical" evidence="7">
    <location>
        <begin position="42"/>
        <end position="61"/>
    </location>
</feature>
<proteinExistence type="predicted"/>
<dbReference type="CDD" id="cd17477">
    <property type="entry name" value="MFS_YcaD_like"/>
    <property type="match status" value="1"/>
</dbReference>
<feature type="transmembrane region" description="Helical" evidence="7">
    <location>
        <begin position="131"/>
        <end position="150"/>
    </location>
</feature>
<dbReference type="GO" id="GO:0022857">
    <property type="term" value="F:transmembrane transporter activity"/>
    <property type="evidence" value="ECO:0007669"/>
    <property type="project" value="InterPro"/>
</dbReference>
<feature type="transmembrane region" description="Helical" evidence="7">
    <location>
        <begin position="73"/>
        <end position="91"/>
    </location>
</feature>
<evidence type="ECO:0000256" key="5">
    <source>
        <dbReference type="ARBA" id="ARBA00022989"/>
    </source>
</evidence>
<dbReference type="PANTHER" id="PTHR23521">
    <property type="entry name" value="TRANSPORTER MFS SUPERFAMILY"/>
    <property type="match status" value="1"/>
</dbReference>
<dbReference type="RefSeq" id="WP_188671242.1">
    <property type="nucleotide sequence ID" value="NZ_BMKA01000001.1"/>
</dbReference>
<evidence type="ECO:0000256" key="3">
    <source>
        <dbReference type="ARBA" id="ARBA00022475"/>
    </source>
</evidence>
<dbReference type="EMBL" id="BMKA01000001">
    <property type="protein sequence ID" value="GGA10797.1"/>
    <property type="molecule type" value="Genomic_DNA"/>
</dbReference>
<dbReference type="PRINTS" id="PR01035">
    <property type="entry name" value="TCRTETA"/>
</dbReference>
<evidence type="ECO:0000259" key="8">
    <source>
        <dbReference type="PROSITE" id="PS50850"/>
    </source>
</evidence>
<dbReference type="InterPro" id="IPR001958">
    <property type="entry name" value="Tet-R_TetA/multi-R_MdtG-like"/>
</dbReference>
<keyword evidence="3" id="KW-1003">Cell membrane</keyword>
<feature type="transmembrane region" description="Helical" evidence="7">
    <location>
        <begin position="200"/>
        <end position="223"/>
    </location>
</feature>
<keyword evidence="4 7" id="KW-0812">Transmembrane</keyword>
<reference evidence="9" key="1">
    <citation type="journal article" date="2014" name="Int. J. Syst. Evol. Microbiol.">
        <title>Complete genome sequence of Corynebacterium casei LMG S-19264T (=DSM 44701T), isolated from a smear-ripened cheese.</title>
        <authorList>
            <consortium name="US DOE Joint Genome Institute (JGI-PGF)"/>
            <person name="Walter F."/>
            <person name="Albersmeier A."/>
            <person name="Kalinowski J."/>
            <person name="Ruckert C."/>
        </authorList>
    </citation>
    <scope>NUCLEOTIDE SEQUENCE</scope>
    <source>
        <strain evidence="9">CGMCC 1.15880</strain>
    </source>
</reference>
<feature type="transmembrane region" description="Helical" evidence="7">
    <location>
        <begin position="323"/>
        <end position="343"/>
    </location>
</feature>
<comment type="caution">
    <text evidence="9">The sequence shown here is derived from an EMBL/GenBank/DDBJ whole genome shotgun (WGS) entry which is preliminary data.</text>
</comment>
<dbReference type="Proteomes" id="UP000628017">
    <property type="component" value="Unassembled WGS sequence"/>
</dbReference>
<comment type="subcellular location">
    <subcellularLocation>
        <location evidence="1">Cell membrane</location>
        <topology evidence="1">Multi-pass membrane protein</topology>
    </subcellularLocation>
</comment>
<dbReference type="InterPro" id="IPR036259">
    <property type="entry name" value="MFS_trans_sf"/>
</dbReference>
<feature type="transmembrane region" description="Helical" evidence="7">
    <location>
        <begin position="264"/>
        <end position="283"/>
    </location>
</feature>
<dbReference type="Pfam" id="PF07690">
    <property type="entry name" value="MFS_1"/>
    <property type="match status" value="1"/>
</dbReference>
<evidence type="ECO:0000256" key="7">
    <source>
        <dbReference type="SAM" id="Phobius"/>
    </source>
</evidence>
<feature type="transmembrane region" description="Helical" evidence="7">
    <location>
        <begin position="355"/>
        <end position="372"/>
    </location>
</feature>
<dbReference type="PROSITE" id="PS50850">
    <property type="entry name" value="MFS"/>
    <property type="match status" value="1"/>
</dbReference>
<evidence type="ECO:0000256" key="2">
    <source>
        <dbReference type="ARBA" id="ARBA00022448"/>
    </source>
</evidence>
<dbReference type="InterPro" id="IPR020846">
    <property type="entry name" value="MFS_dom"/>
</dbReference>
<evidence type="ECO:0000313" key="9">
    <source>
        <dbReference type="EMBL" id="GGA10797.1"/>
    </source>
</evidence>
<name>A0A916QT74_9RHOB</name>
<dbReference type="Pfam" id="PF00083">
    <property type="entry name" value="Sugar_tr"/>
    <property type="match status" value="1"/>
</dbReference>
<dbReference type="GO" id="GO:0005886">
    <property type="term" value="C:plasma membrane"/>
    <property type="evidence" value="ECO:0007669"/>
    <property type="project" value="UniProtKB-SubCell"/>
</dbReference>
<keyword evidence="10" id="KW-1185">Reference proteome</keyword>
<reference evidence="9" key="2">
    <citation type="submission" date="2020-09" db="EMBL/GenBank/DDBJ databases">
        <authorList>
            <person name="Sun Q."/>
            <person name="Zhou Y."/>
        </authorList>
    </citation>
    <scope>NUCLEOTIDE SEQUENCE</scope>
    <source>
        <strain evidence="9">CGMCC 1.15880</strain>
    </source>
</reference>
<dbReference type="SUPFAM" id="SSF103473">
    <property type="entry name" value="MFS general substrate transporter"/>
    <property type="match status" value="1"/>
</dbReference>
<keyword evidence="2" id="KW-0813">Transport</keyword>
<evidence type="ECO:0000256" key="4">
    <source>
        <dbReference type="ARBA" id="ARBA00022692"/>
    </source>
</evidence>
<dbReference type="InterPro" id="IPR011701">
    <property type="entry name" value="MFS"/>
</dbReference>
<feature type="transmembrane region" description="Helical" evidence="7">
    <location>
        <begin position="156"/>
        <end position="179"/>
    </location>
</feature>
<organism evidence="9 10">
    <name type="scientific">Neptunicoccus cionae</name>
    <dbReference type="NCBI Taxonomy" id="2035344"/>
    <lineage>
        <taxon>Bacteria</taxon>
        <taxon>Pseudomonadati</taxon>
        <taxon>Pseudomonadota</taxon>
        <taxon>Alphaproteobacteria</taxon>
        <taxon>Rhodobacterales</taxon>
        <taxon>Paracoccaceae</taxon>
        <taxon>Neptunicoccus</taxon>
    </lineage>
</organism>
<feature type="transmembrane region" description="Helical" evidence="7">
    <location>
        <begin position="235"/>
        <end position="257"/>
    </location>
</feature>
<dbReference type="InterPro" id="IPR005828">
    <property type="entry name" value="MFS_sugar_transport-like"/>
</dbReference>